<evidence type="ECO:0000256" key="1">
    <source>
        <dbReference type="SAM" id="Phobius"/>
    </source>
</evidence>
<reference evidence="2" key="1">
    <citation type="submission" date="2022-03" db="EMBL/GenBank/DDBJ databases">
        <authorList>
            <person name="Legras J.-L."/>
            <person name="Devillers H."/>
            <person name="Grondin C."/>
        </authorList>
    </citation>
    <scope>NUCLEOTIDE SEQUENCE</scope>
    <source>
        <strain evidence="2">CLIB 1423</strain>
    </source>
</reference>
<comment type="caution">
    <text evidence="2">The sequence shown here is derived from an EMBL/GenBank/DDBJ whole genome shotgun (WGS) entry which is preliminary data.</text>
</comment>
<dbReference type="EMBL" id="CAKXYY010000006">
    <property type="protein sequence ID" value="CAH2352300.1"/>
    <property type="molecule type" value="Genomic_DNA"/>
</dbReference>
<feature type="transmembrane region" description="Helical" evidence="1">
    <location>
        <begin position="121"/>
        <end position="141"/>
    </location>
</feature>
<keyword evidence="1" id="KW-0472">Membrane</keyword>
<dbReference type="AlphaFoldDB" id="A0A9P0VXS3"/>
<keyword evidence="1" id="KW-1133">Transmembrane helix</keyword>
<keyword evidence="3" id="KW-1185">Reference proteome</keyword>
<proteinExistence type="predicted"/>
<sequence>MTKVSSNKSEKLSFGEKRISAVDHEFTVTFHRYSFQSFKFKVENVPDLKVQTMHRAVRNRLTDLDIYIGDEEYVFGVRERYGFRVIMADKEFWNGELHYYKPEDAAEITKQLQLLDSARNYQYMAVACTMLFIILVITKLFESQQ</sequence>
<dbReference type="Proteomes" id="UP000837801">
    <property type="component" value="Unassembled WGS sequence"/>
</dbReference>
<name>A0A9P0VXS3_9ASCO</name>
<evidence type="ECO:0000313" key="2">
    <source>
        <dbReference type="EMBL" id="CAH2352300.1"/>
    </source>
</evidence>
<gene>
    <name evidence="2" type="ORF">CLIB1423_06S03290</name>
</gene>
<organism evidence="2 3">
    <name type="scientific">[Candida] railenensis</name>
    <dbReference type="NCBI Taxonomy" id="45579"/>
    <lineage>
        <taxon>Eukaryota</taxon>
        <taxon>Fungi</taxon>
        <taxon>Dikarya</taxon>
        <taxon>Ascomycota</taxon>
        <taxon>Saccharomycotina</taxon>
        <taxon>Pichiomycetes</taxon>
        <taxon>Debaryomycetaceae</taxon>
        <taxon>Kurtzmaniella</taxon>
    </lineage>
</organism>
<evidence type="ECO:0000313" key="3">
    <source>
        <dbReference type="Proteomes" id="UP000837801"/>
    </source>
</evidence>
<protein>
    <submittedName>
        <fullName evidence="2">Uncharacterized protein</fullName>
    </submittedName>
</protein>
<keyword evidence="1" id="KW-0812">Transmembrane</keyword>
<accession>A0A9P0VXS3</accession>